<dbReference type="AlphaFoldDB" id="A0A0F9KDM9"/>
<comment type="caution">
    <text evidence="1">The sequence shown here is derived from an EMBL/GenBank/DDBJ whole genome shotgun (WGS) entry which is preliminary data.</text>
</comment>
<proteinExistence type="predicted"/>
<dbReference type="InterPro" id="IPR029052">
    <property type="entry name" value="Metallo-depent_PP-like"/>
</dbReference>
<evidence type="ECO:0008006" key="2">
    <source>
        <dbReference type="Google" id="ProtNLM"/>
    </source>
</evidence>
<dbReference type="EMBL" id="LAZR01008239">
    <property type="protein sequence ID" value="KKM80063.1"/>
    <property type="molecule type" value="Genomic_DNA"/>
</dbReference>
<organism evidence="1">
    <name type="scientific">marine sediment metagenome</name>
    <dbReference type="NCBI Taxonomy" id="412755"/>
    <lineage>
        <taxon>unclassified sequences</taxon>
        <taxon>metagenomes</taxon>
        <taxon>ecological metagenomes</taxon>
    </lineage>
</organism>
<dbReference type="SUPFAM" id="SSF56300">
    <property type="entry name" value="Metallo-dependent phosphatases"/>
    <property type="match status" value="1"/>
</dbReference>
<gene>
    <name evidence="1" type="ORF">LCGC14_1343650</name>
</gene>
<accession>A0A0F9KDM9</accession>
<name>A0A0F9KDM9_9ZZZZ</name>
<reference evidence="1" key="1">
    <citation type="journal article" date="2015" name="Nature">
        <title>Complex archaea that bridge the gap between prokaryotes and eukaryotes.</title>
        <authorList>
            <person name="Spang A."/>
            <person name="Saw J.H."/>
            <person name="Jorgensen S.L."/>
            <person name="Zaremba-Niedzwiedzka K."/>
            <person name="Martijn J."/>
            <person name="Lind A.E."/>
            <person name="van Eijk R."/>
            <person name="Schleper C."/>
            <person name="Guy L."/>
            <person name="Ettema T.J."/>
        </authorList>
    </citation>
    <scope>NUCLEOTIDE SEQUENCE</scope>
</reference>
<sequence>MEDELILQDELIYFAHVLSPRFKSLEILPISDVHYGNPLFSKKHFLESVRYIKETPNCYTFLNGDLLEAAIRTSKGEIFHQVGTPQDQRDGIIKTLMPIKKKILGVTMGNHEMRIANDVGVDLCRDIANALNVPYRASGMLIKISFGSGNEGHDDRPYTYWGYFTHGYGGARTKSAKAVKVERTATWLHADFYCMSHDHVVNVAPDVYLLPDPRTRAEKVDGEETGFTIGRVTAHRKMLIKTNSYVKWGGYAEMGGFPPSDLASPLIKLSGRGKIRVNVEV</sequence>
<evidence type="ECO:0000313" key="1">
    <source>
        <dbReference type="EMBL" id="KKM80063.1"/>
    </source>
</evidence>
<protein>
    <recommendedName>
        <fullName evidence="2">Calcineurin-like phosphoesterase domain-containing protein</fullName>
    </recommendedName>
</protein>